<keyword evidence="3" id="KW-1185">Reference proteome</keyword>
<comment type="similarity">
    <text evidence="1">Belongs to the HAD-like hydrolase superfamily. SerB family.</text>
</comment>
<dbReference type="EMBL" id="NMVQ01000009">
    <property type="protein sequence ID" value="OYO22791.1"/>
    <property type="molecule type" value="Genomic_DNA"/>
</dbReference>
<name>A0A255H580_9ACTN</name>
<dbReference type="RefSeq" id="WP_094363436.1">
    <property type="nucleotide sequence ID" value="NZ_NMVQ01000009.1"/>
</dbReference>
<dbReference type="InterPro" id="IPR050582">
    <property type="entry name" value="HAD-like_SerB"/>
</dbReference>
<reference evidence="2 3" key="1">
    <citation type="submission" date="2017-07" db="EMBL/GenBank/DDBJ databases">
        <title>Draft whole genome sequences of clinical Proprionibacteriaceae strains.</title>
        <authorList>
            <person name="Bernier A.-M."/>
            <person name="Bernard K."/>
            <person name="Domingo M.-C."/>
        </authorList>
    </citation>
    <scope>NUCLEOTIDE SEQUENCE [LARGE SCALE GENOMIC DNA]</scope>
    <source>
        <strain evidence="2 3">NML 130396</strain>
    </source>
</reference>
<evidence type="ECO:0000313" key="2">
    <source>
        <dbReference type="EMBL" id="OYO22791.1"/>
    </source>
</evidence>
<dbReference type="AlphaFoldDB" id="A0A255H580"/>
<dbReference type="PANTHER" id="PTHR43344">
    <property type="entry name" value="PHOSPHOSERINE PHOSPHATASE"/>
    <property type="match status" value="1"/>
</dbReference>
<accession>A0A255H580</accession>
<sequence length="269" mass="28743">MTEPGPDARSGAAAFFDLDNTMVRGTSMIQLGKGLYARKYFRAGIILRALWLEAWFRATGAEHEGHIVEIRETVLSIIEGRTVQELAADSEQIFNDSIAGRLWPQATALADSHLSAGRPVWLVTAAPIEVARVCAKHLGLTGAIGTEAESVEGVYTGRLHGPLMHGPAKADAVRALALERGYDLSRCSAYSDSFNDLPMLSLVGDPHVVNPDGDLLRHARAANWPVHDFRGPGRRRTIVGAAVGGAVLGGLGVELARRLGLAGRARADL</sequence>
<dbReference type="InterPro" id="IPR023214">
    <property type="entry name" value="HAD_sf"/>
</dbReference>
<protein>
    <submittedName>
        <fullName evidence="2">Haloacid dehalogenase</fullName>
    </submittedName>
</protein>
<dbReference type="CDD" id="cd02612">
    <property type="entry name" value="HAD_PGPPase"/>
    <property type="match status" value="1"/>
</dbReference>
<dbReference type="InterPro" id="IPR036412">
    <property type="entry name" value="HAD-like_sf"/>
</dbReference>
<dbReference type="Proteomes" id="UP000216311">
    <property type="component" value="Unassembled WGS sequence"/>
</dbReference>
<dbReference type="NCBIfam" id="TIGR01490">
    <property type="entry name" value="HAD-SF-IB-hyp1"/>
    <property type="match status" value="1"/>
</dbReference>
<dbReference type="NCBIfam" id="TIGR01488">
    <property type="entry name" value="HAD-SF-IB"/>
    <property type="match status" value="1"/>
</dbReference>
<comment type="caution">
    <text evidence="2">The sequence shown here is derived from an EMBL/GenBank/DDBJ whole genome shotgun (WGS) entry which is preliminary data.</text>
</comment>
<organism evidence="2 3">
    <name type="scientific">Enemella dayhoffiae</name>
    <dbReference type="NCBI Taxonomy" id="2016507"/>
    <lineage>
        <taxon>Bacteria</taxon>
        <taxon>Bacillati</taxon>
        <taxon>Actinomycetota</taxon>
        <taxon>Actinomycetes</taxon>
        <taxon>Propionibacteriales</taxon>
        <taxon>Propionibacteriaceae</taxon>
        <taxon>Enemella</taxon>
    </lineage>
</organism>
<dbReference type="Gene3D" id="3.40.50.1000">
    <property type="entry name" value="HAD superfamily/HAD-like"/>
    <property type="match status" value="1"/>
</dbReference>
<dbReference type="Pfam" id="PF12710">
    <property type="entry name" value="HAD"/>
    <property type="match status" value="1"/>
</dbReference>
<dbReference type="SUPFAM" id="SSF56784">
    <property type="entry name" value="HAD-like"/>
    <property type="match status" value="1"/>
</dbReference>
<evidence type="ECO:0000256" key="1">
    <source>
        <dbReference type="ARBA" id="ARBA00009184"/>
    </source>
</evidence>
<dbReference type="InterPro" id="IPR006385">
    <property type="entry name" value="HAD_hydro_SerB1"/>
</dbReference>
<proteinExistence type="inferred from homology"/>
<dbReference type="OrthoDB" id="25607at2"/>
<dbReference type="Gene3D" id="1.20.1440.100">
    <property type="entry name" value="SG protein - dephosphorylation function"/>
    <property type="match status" value="1"/>
</dbReference>
<evidence type="ECO:0000313" key="3">
    <source>
        <dbReference type="Proteomes" id="UP000216311"/>
    </source>
</evidence>
<gene>
    <name evidence="2" type="ORF">CGZ93_07010</name>
</gene>
<dbReference type="PANTHER" id="PTHR43344:SF15">
    <property type="entry name" value="PHOSPHOSERINE PHOSPHATASE SERB1"/>
    <property type="match status" value="1"/>
</dbReference>